<dbReference type="SUPFAM" id="SSF48452">
    <property type="entry name" value="TPR-like"/>
    <property type="match status" value="1"/>
</dbReference>
<proteinExistence type="inferred from homology"/>
<dbReference type="PROSITE" id="PS51375">
    <property type="entry name" value="PPR"/>
    <property type="match status" value="7"/>
</dbReference>
<evidence type="ECO:0000256" key="2">
    <source>
        <dbReference type="ARBA" id="ARBA00022737"/>
    </source>
</evidence>
<evidence type="ECO:0000313" key="5">
    <source>
        <dbReference type="Proteomes" id="UP001157418"/>
    </source>
</evidence>
<dbReference type="GO" id="GO:0009507">
    <property type="term" value="C:chloroplast"/>
    <property type="evidence" value="ECO:0007669"/>
    <property type="project" value="TreeGrafter"/>
</dbReference>
<keyword evidence="2" id="KW-0677">Repeat</keyword>
<evidence type="ECO:0000313" key="4">
    <source>
        <dbReference type="EMBL" id="CAH1448513.1"/>
    </source>
</evidence>
<feature type="repeat" description="PPR" evidence="3">
    <location>
        <begin position="486"/>
        <end position="520"/>
    </location>
</feature>
<dbReference type="EMBL" id="CAKMRJ010005634">
    <property type="protein sequence ID" value="CAH1448513.1"/>
    <property type="molecule type" value="Genomic_DNA"/>
</dbReference>
<dbReference type="AlphaFoldDB" id="A0AAU9PF33"/>
<reference evidence="4 5" key="1">
    <citation type="submission" date="2022-01" db="EMBL/GenBank/DDBJ databases">
        <authorList>
            <person name="Xiong W."/>
            <person name="Schranz E."/>
        </authorList>
    </citation>
    <scope>NUCLEOTIDE SEQUENCE [LARGE SCALE GENOMIC DNA]</scope>
</reference>
<evidence type="ECO:0000256" key="3">
    <source>
        <dbReference type="PROSITE-ProRule" id="PRU00708"/>
    </source>
</evidence>
<dbReference type="InterPro" id="IPR011990">
    <property type="entry name" value="TPR-like_helical_dom_sf"/>
</dbReference>
<dbReference type="PANTHER" id="PTHR47936">
    <property type="entry name" value="PPR_LONG DOMAIN-CONTAINING PROTEIN"/>
    <property type="match status" value="1"/>
</dbReference>
<organism evidence="4 5">
    <name type="scientific">Lactuca virosa</name>
    <dbReference type="NCBI Taxonomy" id="75947"/>
    <lineage>
        <taxon>Eukaryota</taxon>
        <taxon>Viridiplantae</taxon>
        <taxon>Streptophyta</taxon>
        <taxon>Embryophyta</taxon>
        <taxon>Tracheophyta</taxon>
        <taxon>Spermatophyta</taxon>
        <taxon>Magnoliopsida</taxon>
        <taxon>eudicotyledons</taxon>
        <taxon>Gunneridae</taxon>
        <taxon>Pentapetalae</taxon>
        <taxon>asterids</taxon>
        <taxon>campanulids</taxon>
        <taxon>Asterales</taxon>
        <taxon>Asteraceae</taxon>
        <taxon>Cichorioideae</taxon>
        <taxon>Cichorieae</taxon>
        <taxon>Lactucinae</taxon>
        <taxon>Lactuca</taxon>
    </lineage>
</organism>
<feature type="repeat" description="PPR" evidence="3">
    <location>
        <begin position="174"/>
        <end position="208"/>
    </location>
</feature>
<feature type="repeat" description="PPR" evidence="3">
    <location>
        <begin position="416"/>
        <end position="450"/>
    </location>
</feature>
<dbReference type="GO" id="GO:0010019">
    <property type="term" value="P:chloroplast-nucleus signaling pathway"/>
    <property type="evidence" value="ECO:0007669"/>
    <property type="project" value="TreeGrafter"/>
</dbReference>
<dbReference type="Pfam" id="PF01535">
    <property type="entry name" value="PPR"/>
    <property type="match status" value="1"/>
</dbReference>
<feature type="repeat" description="PPR" evidence="3">
    <location>
        <begin position="312"/>
        <end position="346"/>
    </location>
</feature>
<dbReference type="NCBIfam" id="TIGR00756">
    <property type="entry name" value="PPR"/>
    <property type="match status" value="8"/>
</dbReference>
<accession>A0AAU9PF33</accession>
<dbReference type="Proteomes" id="UP001157418">
    <property type="component" value="Unassembled WGS sequence"/>
</dbReference>
<dbReference type="PANTHER" id="PTHR47936:SF1">
    <property type="entry name" value="PENTATRICOPEPTIDE REPEAT-CONTAINING PROTEIN GUN1, CHLOROPLASTIC"/>
    <property type="match status" value="1"/>
</dbReference>
<dbReference type="InterPro" id="IPR002885">
    <property type="entry name" value="PPR_rpt"/>
</dbReference>
<comment type="similarity">
    <text evidence="1">Belongs to the PPR family. P subfamily.</text>
</comment>
<feature type="repeat" description="PPR" evidence="3">
    <location>
        <begin position="381"/>
        <end position="415"/>
    </location>
</feature>
<sequence>MATSKLKLFMMNSCSSRSITGLNAIQLRDSLFSSFCTLIESPKTDDPLEVTESPELPNWVRISENNNTKITKTPEDDFVLPSLSSWMENYKRSESKEQDKITVSNDTESDVKKITKLLVKPFESLDSVIQVLNNSGVTPSEYLVSQILKRFDNNWKSAYGVFIWAESQMGSKFSPDMYNLLVHSLGKSRKFDLMWEVVEKMVHLSYVTVNTMAEVIRRLGKAGSHEESINTFRRIEQFGVKKDISTLNMLIDSLAKEKNVERANDIYQEFKNEIPPNSHTFNSLIHGWSKARNFEKAQTTMEEMKEHGICPDVVSYTSLIEAYSREKDFKKVDEILEEMQEKGCPPNVITYTIVMHALGKSKEIEKALNIYEKIKSNCILDTSFYNSLISILSKSGRLLDARQVFDEMPSQGATHDTQSYNTMITSFCGNTQEEDALKMLHEMEMNNVKMDFDTYAPLLKMCCKLKRMKVISFLLNHMLENNVSVGIGTYSLLVRGLCKSGKVKHACLFLEDAVMKGFEVYDTMFKVLEMELEKQGMSEEKKRIQELKHFRLGLEAII</sequence>
<dbReference type="Pfam" id="PF13041">
    <property type="entry name" value="PPR_2"/>
    <property type="match status" value="3"/>
</dbReference>
<dbReference type="Pfam" id="PF13812">
    <property type="entry name" value="PPR_3"/>
    <property type="match status" value="1"/>
</dbReference>
<protein>
    <recommendedName>
        <fullName evidence="6">Pentacotripeptide-repeat region of PRORP domain-containing protein</fullName>
    </recommendedName>
</protein>
<name>A0AAU9PF33_9ASTR</name>
<evidence type="ECO:0000256" key="1">
    <source>
        <dbReference type="ARBA" id="ARBA00007626"/>
    </source>
</evidence>
<gene>
    <name evidence="4" type="ORF">LVIROSA_LOCUS34053</name>
</gene>
<dbReference type="GO" id="GO:0031930">
    <property type="term" value="P:mitochondria-nucleus signaling pathway"/>
    <property type="evidence" value="ECO:0007669"/>
    <property type="project" value="TreeGrafter"/>
</dbReference>
<feature type="repeat" description="PPR" evidence="3">
    <location>
        <begin position="347"/>
        <end position="377"/>
    </location>
</feature>
<keyword evidence="5" id="KW-1185">Reference proteome</keyword>
<dbReference type="Gene3D" id="1.25.40.10">
    <property type="entry name" value="Tetratricopeptide repeat domain"/>
    <property type="match status" value="3"/>
</dbReference>
<comment type="caution">
    <text evidence="4">The sequence shown here is derived from an EMBL/GenBank/DDBJ whole genome shotgun (WGS) entry which is preliminary data.</text>
</comment>
<evidence type="ECO:0008006" key="6">
    <source>
        <dbReference type="Google" id="ProtNLM"/>
    </source>
</evidence>
<feature type="repeat" description="PPR" evidence="3">
    <location>
        <begin position="277"/>
        <end position="311"/>
    </location>
</feature>